<accession>A0ABP0YYY9</accession>
<name>A0ABP0YYY9_9ROSI</name>
<keyword evidence="1" id="KW-0472">Membrane</keyword>
<dbReference type="Proteomes" id="UP001642487">
    <property type="component" value="Chromosome 6"/>
</dbReference>
<feature type="transmembrane region" description="Helical" evidence="1">
    <location>
        <begin position="47"/>
        <end position="69"/>
    </location>
</feature>
<sequence>MGYETGLDLCFEADLAGIAYVFKCIAIGDTGKTTKPNGNRRSSMVPFVNALLNGVGGLVVASMALLVAFQERLVYVAVLPGLTKSFVINPSRLRLVYEDVWLRSFDGVLPHSWFIKLFPNC</sequence>
<gene>
    <name evidence="2" type="ORF">CITCOLO1_LOCUS16146</name>
</gene>
<evidence type="ECO:0000313" key="2">
    <source>
        <dbReference type="EMBL" id="CAK9323930.1"/>
    </source>
</evidence>
<evidence type="ECO:0000313" key="3">
    <source>
        <dbReference type="Proteomes" id="UP001642487"/>
    </source>
</evidence>
<proteinExistence type="predicted"/>
<dbReference type="EMBL" id="OZ021740">
    <property type="protein sequence ID" value="CAK9323930.1"/>
    <property type="molecule type" value="Genomic_DNA"/>
</dbReference>
<keyword evidence="3" id="KW-1185">Reference proteome</keyword>
<protein>
    <submittedName>
        <fullName evidence="2">Uncharacterized protein</fullName>
    </submittedName>
</protein>
<organism evidence="2 3">
    <name type="scientific">Citrullus colocynthis</name>
    <name type="common">colocynth</name>
    <dbReference type="NCBI Taxonomy" id="252529"/>
    <lineage>
        <taxon>Eukaryota</taxon>
        <taxon>Viridiplantae</taxon>
        <taxon>Streptophyta</taxon>
        <taxon>Embryophyta</taxon>
        <taxon>Tracheophyta</taxon>
        <taxon>Spermatophyta</taxon>
        <taxon>Magnoliopsida</taxon>
        <taxon>eudicotyledons</taxon>
        <taxon>Gunneridae</taxon>
        <taxon>Pentapetalae</taxon>
        <taxon>rosids</taxon>
        <taxon>fabids</taxon>
        <taxon>Cucurbitales</taxon>
        <taxon>Cucurbitaceae</taxon>
        <taxon>Benincaseae</taxon>
        <taxon>Citrullus</taxon>
    </lineage>
</organism>
<keyword evidence="1" id="KW-1133">Transmembrane helix</keyword>
<reference evidence="2 3" key="1">
    <citation type="submission" date="2024-03" db="EMBL/GenBank/DDBJ databases">
        <authorList>
            <person name="Gkanogiannis A."/>
            <person name="Becerra Lopez-Lavalle L."/>
        </authorList>
    </citation>
    <scope>NUCLEOTIDE SEQUENCE [LARGE SCALE GENOMIC DNA]</scope>
</reference>
<evidence type="ECO:0000256" key="1">
    <source>
        <dbReference type="SAM" id="Phobius"/>
    </source>
</evidence>
<keyword evidence="1" id="KW-0812">Transmembrane</keyword>